<name>A0A016RVZ9_9BILA</name>
<dbReference type="EMBL" id="JARK01001701">
    <property type="protein sequence ID" value="EYB82154.1"/>
    <property type="molecule type" value="Genomic_DNA"/>
</dbReference>
<keyword evidence="2" id="KW-1185">Reference proteome</keyword>
<dbReference type="AlphaFoldDB" id="A0A016RVZ9"/>
<protein>
    <submittedName>
        <fullName evidence="1">Uncharacterized protein</fullName>
    </submittedName>
</protein>
<accession>A0A016RVZ9</accession>
<organism evidence="1 2">
    <name type="scientific">Ancylostoma ceylanicum</name>
    <dbReference type="NCBI Taxonomy" id="53326"/>
    <lineage>
        <taxon>Eukaryota</taxon>
        <taxon>Metazoa</taxon>
        <taxon>Ecdysozoa</taxon>
        <taxon>Nematoda</taxon>
        <taxon>Chromadorea</taxon>
        <taxon>Rhabditida</taxon>
        <taxon>Rhabditina</taxon>
        <taxon>Rhabditomorpha</taxon>
        <taxon>Strongyloidea</taxon>
        <taxon>Ancylostomatidae</taxon>
        <taxon>Ancylostomatinae</taxon>
        <taxon>Ancylostoma</taxon>
    </lineage>
</organism>
<proteinExistence type="predicted"/>
<evidence type="ECO:0000313" key="1">
    <source>
        <dbReference type="EMBL" id="EYB82154.1"/>
    </source>
</evidence>
<reference evidence="2" key="1">
    <citation type="journal article" date="2015" name="Nat. Genet.">
        <title>The genome and transcriptome of the zoonotic hookworm Ancylostoma ceylanicum identify infection-specific gene families.</title>
        <authorList>
            <person name="Schwarz E.M."/>
            <person name="Hu Y."/>
            <person name="Antoshechkin I."/>
            <person name="Miller M.M."/>
            <person name="Sternberg P.W."/>
            <person name="Aroian R.V."/>
        </authorList>
    </citation>
    <scope>NUCLEOTIDE SEQUENCE</scope>
    <source>
        <strain evidence="2">HY135</strain>
    </source>
</reference>
<evidence type="ECO:0000313" key="2">
    <source>
        <dbReference type="Proteomes" id="UP000024635"/>
    </source>
</evidence>
<sequence length="68" mass="7013">MFSDNRALQNGPSLADECPEVNFGTTSAFEKNSPGLCRLDAPGSGSQWARGLVTITCEAGISGLVVPA</sequence>
<gene>
    <name evidence="1" type="primary">Acey_s0365.g3575</name>
    <name evidence="1" type="ORF">Y032_0365g3575</name>
</gene>
<dbReference type="Proteomes" id="UP000024635">
    <property type="component" value="Unassembled WGS sequence"/>
</dbReference>
<comment type="caution">
    <text evidence="1">The sequence shown here is derived from an EMBL/GenBank/DDBJ whole genome shotgun (WGS) entry which is preliminary data.</text>
</comment>